<dbReference type="EMBL" id="JAYFUH010000249">
    <property type="protein sequence ID" value="MEA5669196.1"/>
    <property type="molecule type" value="Genomic_DNA"/>
</dbReference>
<evidence type="ECO:0000313" key="1">
    <source>
        <dbReference type="EMBL" id="MEA5669196.1"/>
    </source>
</evidence>
<organism evidence="1 2">
    <name type="scientific">Stenotrophomonas capsici</name>
    <dbReference type="NCBI Taxonomy" id="3110230"/>
    <lineage>
        <taxon>Bacteria</taxon>
        <taxon>Pseudomonadati</taxon>
        <taxon>Pseudomonadota</taxon>
        <taxon>Gammaproteobacteria</taxon>
        <taxon>Lysobacterales</taxon>
        <taxon>Lysobacteraceae</taxon>
        <taxon>Stenotrophomonas</taxon>
    </lineage>
</organism>
<gene>
    <name evidence="1" type="ORF">VA603_16810</name>
</gene>
<name>A0ABU5V764_9GAMM</name>
<evidence type="ECO:0000313" key="2">
    <source>
        <dbReference type="Proteomes" id="UP001301653"/>
    </source>
</evidence>
<comment type="caution">
    <text evidence="1">The sequence shown here is derived from an EMBL/GenBank/DDBJ whole genome shotgun (WGS) entry which is preliminary data.</text>
</comment>
<dbReference type="RefSeq" id="WP_323439509.1">
    <property type="nucleotide sequence ID" value="NZ_JAYFUH010000249.1"/>
</dbReference>
<reference evidence="1 2" key="1">
    <citation type="submission" date="2023-12" db="EMBL/GenBank/DDBJ databases">
        <title>Stenotrophomonas guangdongensis sp. nov., isolated from wilted pepper plants (Capsicum annuum).</title>
        <authorList>
            <person name="Qiu M."/>
            <person name="Li Y."/>
            <person name="Liu Q."/>
            <person name="Zhang X."/>
            <person name="Huang Y."/>
            <person name="Guo R."/>
            <person name="Hu M."/>
            <person name="Zhou J."/>
            <person name="Zhou X."/>
        </authorList>
    </citation>
    <scope>NUCLEOTIDE SEQUENCE [LARGE SCALE GENOMIC DNA]</scope>
    <source>
        <strain evidence="1 2">MH1</strain>
    </source>
</reference>
<accession>A0ABU5V764</accession>
<sequence>MAFRQFPATSEDGESWVVIEFKDEDGGAAHSIRYELSDGRPLIREGSRLFTSDGEVRLSLNQSYRA</sequence>
<dbReference type="Proteomes" id="UP001301653">
    <property type="component" value="Unassembled WGS sequence"/>
</dbReference>
<protein>
    <submittedName>
        <fullName evidence="1">Uncharacterized protein</fullName>
    </submittedName>
</protein>
<keyword evidence="2" id="KW-1185">Reference proteome</keyword>
<proteinExistence type="predicted"/>